<feature type="binding site" evidence="6">
    <location>
        <position position="28"/>
    </location>
    <ligand>
        <name>substrate</name>
    </ligand>
</feature>
<dbReference type="Pfam" id="PF05025">
    <property type="entry name" value="RbsD_FucU"/>
    <property type="match status" value="1"/>
</dbReference>
<comment type="subcellular location">
    <subcellularLocation>
        <location evidence="6">Cytoplasm</location>
    </subcellularLocation>
</comment>
<feature type="binding site" evidence="6">
    <location>
        <begin position="119"/>
        <end position="121"/>
    </location>
    <ligand>
        <name>substrate</name>
    </ligand>
</feature>
<dbReference type="HAMAP" id="MF_01661">
    <property type="entry name" value="D_rib_pyranase"/>
    <property type="match status" value="1"/>
</dbReference>
<dbReference type="RefSeq" id="WP_063234273.1">
    <property type="nucleotide sequence ID" value="NZ_BCVO01000014.1"/>
</dbReference>
<dbReference type="GeneID" id="56473539"/>
<accession>A0A223EHA7</accession>
<dbReference type="PANTHER" id="PTHR37831:SF1">
    <property type="entry name" value="D-RIBOSE PYRANASE"/>
    <property type="match status" value="1"/>
</dbReference>
<gene>
    <name evidence="6" type="primary">rbsD</name>
    <name evidence="7" type="ORF">BS1321_12350</name>
</gene>
<evidence type="ECO:0000256" key="4">
    <source>
        <dbReference type="ARBA" id="ARBA00023235"/>
    </source>
</evidence>
<dbReference type="OrthoDB" id="9805009at2"/>
<dbReference type="InterPro" id="IPR007721">
    <property type="entry name" value="RbsD_FucU"/>
</dbReference>
<dbReference type="GO" id="GO:0062193">
    <property type="term" value="F:D-ribose pyranase activity"/>
    <property type="evidence" value="ECO:0007669"/>
    <property type="project" value="UniProtKB-EC"/>
</dbReference>
<dbReference type="NCBIfam" id="NF008761">
    <property type="entry name" value="PRK11797.1"/>
    <property type="match status" value="1"/>
</dbReference>
<sequence>MKRQGIINSSIAKVLVDLGHTDYIVVGDAGLPVPPGVCKIDLALTPGTPSFQDVVRAIHEDMVVEKVIAATEVKVKNPEQHQYMEQQFGAAIEYVSHEDFKRLTSNAKAIIRTGETTPYSNCILQSGVFF</sequence>
<dbReference type="PANTHER" id="PTHR37831">
    <property type="entry name" value="D-RIBOSE PYRANASE"/>
    <property type="match status" value="1"/>
</dbReference>
<evidence type="ECO:0000313" key="7">
    <source>
        <dbReference type="EMBL" id="ASS94639.1"/>
    </source>
</evidence>
<keyword evidence="5 6" id="KW-0119">Carbohydrate metabolism</keyword>
<comment type="pathway">
    <text evidence="6">Carbohydrate metabolism; D-ribose degradation; D-ribose 5-phosphate from beta-D-ribopyranose: step 1/2.</text>
</comment>
<dbReference type="InterPro" id="IPR023750">
    <property type="entry name" value="RbsD-like_sf"/>
</dbReference>
<evidence type="ECO:0000256" key="3">
    <source>
        <dbReference type="ARBA" id="ARBA00022490"/>
    </source>
</evidence>
<dbReference type="SUPFAM" id="SSF102546">
    <property type="entry name" value="RbsD-like"/>
    <property type="match status" value="1"/>
</dbReference>
<comment type="similarity">
    <text evidence="6">Belongs to the RbsD / FucU family. RbsD subfamily.</text>
</comment>
<protein>
    <recommendedName>
        <fullName evidence="2 6">D-ribose pyranase</fullName>
        <ecNumber evidence="2 6">5.4.99.62</ecNumber>
    </recommendedName>
</protein>
<dbReference type="EMBL" id="CP017704">
    <property type="protein sequence ID" value="ASS94639.1"/>
    <property type="molecule type" value="Genomic_DNA"/>
</dbReference>
<comment type="function">
    <text evidence="6">Catalyzes the interconversion of beta-pyran and beta-furan forms of D-ribose.</text>
</comment>
<evidence type="ECO:0000256" key="6">
    <source>
        <dbReference type="HAMAP-Rule" id="MF_01661"/>
    </source>
</evidence>
<comment type="catalytic activity">
    <reaction evidence="1 6">
        <text>beta-D-ribopyranose = beta-D-ribofuranose</text>
        <dbReference type="Rhea" id="RHEA:25432"/>
        <dbReference type="ChEBI" id="CHEBI:27476"/>
        <dbReference type="ChEBI" id="CHEBI:47002"/>
        <dbReference type="EC" id="5.4.99.62"/>
    </reaction>
</comment>
<dbReference type="Proteomes" id="UP000214618">
    <property type="component" value="Chromosome"/>
</dbReference>
<keyword evidence="3 6" id="KW-0963">Cytoplasm</keyword>
<dbReference type="UniPathway" id="UPA00916">
    <property type="reaction ID" value="UER00888"/>
</dbReference>
<dbReference type="GO" id="GO:0019303">
    <property type="term" value="P:D-ribose catabolic process"/>
    <property type="evidence" value="ECO:0007669"/>
    <property type="project" value="UniProtKB-UniRule"/>
</dbReference>
<evidence type="ECO:0000256" key="5">
    <source>
        <dbReference type="ARBA" id="ARBA00023277"/>
    </source>
</evidence>
<dbReference type="AlphaFoldDB" id="A0A223EHA7"/>
<organism evidence="7 8">
    <name type="scientific">Peribacillus simplex NBRC 15720 = DSM 1321</name>
    <dbReference type="NCBI Taxonomy" id="1349754"/>
    <lineage>
        <taxon>Bacteria</taxon>
        <taxon>Bacillati</taxon>
        <taxon>Bacillota</taxon>
        <taxon>Bacilli</taxon>
        <taxon>Bacillales</taxon>
        <taxon>Bacillaceae</taxon>
        <taxon>Peribacillus</taxon>
    </lineage>
</organism>
<dbReference type="EC" id="5.4.99.62" evidence="2 6"/>
<reference evidence="7 8" key="1">
    <citation type="submission" date="2016-10" db="EMBL/GenBank/DDBJ databases">
        <title>The whole genome sequencing and assembly of Bacillus simplex DSM 1321 strain.</title>
        <authorList>
            <person name="Park M.-K."/>
            <person name="Lee Y.-J."/>
            <person name="Yi H."/>
            <person name="Bahn Y.-S."/>
            <person name="Kim J.F."/>
            <person name="Lee D.-W."/>
        </authorList>
    </citation>
    <scope>NUCLEOTIDE SEQUENCE [LARGE SCALE GENOMIC DNA]</scope>
    <source>
        <strain evidence="7 8">DSM 1321</strain>
    </source>
</reference>
<evidence type="ECO:0000256" key="1">
    <source>
        <dbReference type="ARBA" id="ARBA00000223"/>
    </source>
</evidence>
<evidence type="ECO:0000256" key="2">
    <source>
        <dbReference type="ARBA" id="ARBA00012862"/>
    </source>
</evidence>
<evidence type="ECO:0000313" key="8">
    <source>
        <dbReference type="Proteomes" id="UP000214618"/>
    </source>
</evidence>
<dbReference type="GO" id="GO:0016872">
    <property type="term" value="F:intramolecular lyase activity"/>
    <property type="evidence" value="ECO:0007669"/>
    <property type="project" value="UniProtKB-UniRule"/>
</dbReference>
<feature type="binding site" evidence="6">
    <location>
        <position position="97"/>
    </location>
    <ligand>
        <name>substrate</name>
    </ligand>
</feature>
<comment type="subunit">
    <text evidence="6">Homodecamer.</text>
</comment>
<dbReference type="GO" id="GO:0048029">
    <property type="term" value="F:monosaccharide binding"/>
    <property type="evidence" value="ECO:0007669"/>
    <property type="project" value="InterPro"/>
</dbReference>
<keyword evidence="4 6" id="KW-0413">Isomerase</keyword>
<feature type="active site" description="Proton donor" evidence="6">
    <location>
        <position position="20"/>
    </location>
</feature>
<proteinExistence type="inferred from homology"/>
<dbReference type="GO" id="GO:0005829">
    <property type="term" value="C:cytosol"/>
    <property type="evidence" value="ECO:0007669"/>
    <property type="project" value="TreeGrafter"/>
</dbReference>
<name>A0A223EHA7_9BACI</name>
<dbReference type="Gene3D" id="3.40.1650.10">
    <property type="entry name" value="RbsD-like domain"/>
    <property type="match status" value="1"/>
</dbReference>
<dbReference type="InterPro" id="IPR023064">
    <property type="entry name" value="D-ribose_pyranase"/>
</dbReference>